<dbReference type="OrthoDB" id="9796421at2"/>
<dbReference type="PROSITE" id="PS51257">
    <property type="entry name" value="PROKAR_LIPOPROTEIN"/>
    <property type="match status" value="1"/>
</dbReference>
<dbReference type="InterPro" id="IPR050597">
    <property type="entry name" value="Cytochrome_c_Oxidase_Subunit"/>
</dbReference>
<protein>
    <submittedName>
        <fullName evidence="9">Cytochrome c553</fullName>
    </submittedName>
</protein>
<dbReference type="RefSeq" id="WP_097120631.1">
    <property type="nucleotide sequence ID" value="NZ_OCND01000001.1"/>
</dbReference>
<evidence type="ECO:0000313" key="9">
    <source>
        <dbReference type="EMBL" id="SOD51852.1"/>
    </source>
</evidence>
<evidence type="ECO:0000259" key="8">
    <source>
        <dbReference type="PROSITE" id="PS51007"/>
    </source>
</evidence>
<name>A0A286CZN5_9GAMM</name>
<dbReference type="InterPro" id="IPR036909">
    <property type="entry name" value="Cyt_c-like_dom_sf"/>
</dbReference>
<dbReference type="Pfam" id="PF00034">
    <property type="entry name" value="Cytochrom_C"/>
    <property type="match status" value="1"/>
</dbReference>
<dbReference type="GO" id="GO:0046872">
    <property type="term" value="F:metal ion binding"/>
    <property type="evidence" value="ECO:0007669"/>
    <property type="project" value="UniProtKB-KW"/>
</dbReference>
<evidence type="ECO:0000256" key="2">
    <source>
        <dbReference type="ARBA" id="ARBA00022617"/>
    </source>
</evidence>
<evidence type="ECO:0000313" key="10">
    <source>
        <dbReference type="Proteomes" id="UP000219374"/>
    </source>
</evidence>
<feature type="signal peptide" evidence="7">
    <location>
        <begin position="1"/>
        <end position="29"/>
    </location>
</feature>
<dbReference type="AlphaFoldDB" id="A0A286CZN5"/>
<keyword evidence="4" id="KW-0249">Electron transport</keyword>
<dbReference type="Gene3D" id="1.10.760.10">
    <property type="entry name" value="Cytochrome c-like domain"/>
    <property type="match status" value="1"/>
</dbReference>
<dbReference type="GO" id="GO:0020037">
    <property type="term" value="F:heme binding"/>
    <property type="evidence" value="ECO:0007669"/>
    <property type="project" value="InterPro"/>
</dbReference>
<keyword evidence="3 6" id="KW-0479">Metal-binding</keyword>
<feature type="chain" id="PRO_5013126425" evidence="7">
    <location>
        <begin position="30"/>
        <end position="142"/>
    </location>
</feature>
<reference evidence="9 10" key="1">
    <citation type="submission" date="2017-09" db="EMBL/GenBank/DDBJ databases">
        <authorList>
            <person name="Ehlers B."/>
            <person name="Leendertz F.H."/>
        </authorList>
    </citation>
    <scope>NUCLEOTIDE SEQUENCE [LARGE SCALE GENOMIC DNA]</scope>
    <source>
        <strain evidence="9 10">CGMCC 1.10978</strain>
    </source>
</reference>
<dbReference type="SUPFAM" id="SSF46626">
    <property type="entry name" value="Cytochrome c"/>
    <property type="match status" value="1"/>
</dbReference>
<keyword evidence="5 6" id="KW-0408">Iron</keyword>
<dbReference type="PANTHER" id="PTHR33751:SF9">
    <property type="entry name" value="CYTOCHROME C4"/>
    <property type="match status" value="1"/>
</dbReference>
<dbReference type="GO" id="GO:0009055">
    <property type="term" value="F:electron transfer activity"/>
    <property type="evidence" value="ECO:0007669"/>
    <property type="project" value="InterPro"/>
</dbReference>
<gene>
    <name evidence="9" type="ORF">SAMN06296416_101905</name>
</gene>
<dbReference type="PROSITE" id="PS51007">
    <property type="entry name" value="CYTC"/>
    <property type="match status" value="1"/>
</dbReference>
<dbReference type="PANTHER" id="PTHR33751">
    <property type="entry name" value="CBB3-TYPE CYTOCHROME C OXIDASE SUBUNIT FIXP"/>
    <property type="match status" value="1"/>
</dbReference>
<evidence type="ECO:0000256" key="1">
    <source>
        <dbReference type="ARBA" id="ARBA00022448"/>
    </source>
</evidence>
<evidence type="ECO:0000256" key="6">
    <source>
        <dbReference type="PROSITE-ProRule" id="PRU00433"/>
    </source>
</evidence>
<dbReference type="InterPro" id="IPR009056">
    <property type="entry name" value="Cyt_c-like_dom"/>
</dbReference>
<feature type="domain" description="Cytochrome c" evidence="8">
    <location>
        <begin position="45"/>
        <end position="132"/>
    </location>
</feature>
<keyword evidence="2 6" id="KW-0349">Heme</keyword>
<organism evidence="9 10">
    <name type="scientific">Pseudoxanthomonas wuyuanensis</name>
    <dbReference type="NCBI Taxonomy" id="1073196"/>
    <lineage>
        <taxon>Bacteria</taxon>
        <taxon>Pseudomonadati</taxon>
        <taxon>Pseudomonadota</taxon>
        <taxon>Gammaproteobacteria</taxon>
        <taxon>Lysobacterales</taxon>
        <taxon>Lysobacteraceae</taxon>
        <taxon>Pseudoxanthomonas</taxon>
    </lineage>
</organism>
<evidence type="ECO:0000256" key="4">
    <source>
        <dbReference type="ARBA" id="ARBA00022982"/>
    </source>
</evidence>
<evidence type="ECO:0000256" key="5">
    <source>
        <dbReference type="ARBA" id="ARBA00023004"/>
    </source>
</evidence>
<accession>A0A286CZN5</accession>
<keyword evidence="7" id="KW-0732">Signal</keyword>
<keyword evidence="1" id="KW-0813">Transport</keyword>
<evidence type="ECO:0000256" key="3">
    <source>
        <dbReference type="ARBA" id="ARBA00022723"/>
    </source>
</evidence>
<keyword evidence="10" id="KW-1185">Reference proteome</keyword>
<dbReference type="Proteomes" id="UP000219374">
    <property type="component" value="Unassembled WGS sequence"/>
</dbReference>
<evidence type="ECO:0000256" key="7">
    <source>
        <dbReference type="SAM" id="SignalP"/>
    </source>
</evidence>
<dbReference type="EMBL" id="OCND01000001">
    <property type="protein sequence ID" value="SOD51852.1"/>
    <property type="molecule type" value="Genomic_DNA"/>
</dbReference>
<proteinExistence type="predicted"/>
<sequence length="142" mass="14762">MPNAKYAQRLAIVLLAAFALVACSGAEHSAEGAEAKSSSAGLPTGRIAVGEQLASAKGKATGQSCVDCHGADGNAPIDDSYPKLGGQYADYLAYALQAYRAGNRQHALMTPQAASLTDQEIADVSAYFGSRPSQLRDLHKVH</sequence>